<gene>
    <name evidence="1" type="ORF">GW15_0220020</name>
</gene>
<dbReference type="EMBL" id="JPHD02000124">
    <property type="protein sequence ID" value="KGE50534.1"/>
    <property type="molecule type" value="Genomic_DNA"/>
</dbReference>
<accession>A0A098PTW3</accession>
<dbReference type="SUPFAM" id="SSF54593">
    <property type="entry name" value="Glyoxalase/Bleomycin resistance protein/Dihydroxybiphenyl dioxygenase"/>
    <property type="match status" value="1"/>
</dbReference>
<dbReference type="Gene3D" id="3.10.180.10">
    <property type="entry name" value="2,3-Dihydroxybiphenyl 1,2-Dioxygenase, domain 1"/>
    <property type="match status" value="1"/>
</dbReference>
<dbReference type="RefSeq" id="WP_042824304.1">
    <property type="nucleotide sequence ID" value="NZ_CP053649.1"/>
</dbReference>
<proteinExistence type="predicted"/>
<dbReference type="Proteomes" id="UP000028012">
    <property type="component" value="Unassembled WGS sequence"/>
</dbReference>
<reference evidence="1 2" key="1">
    <citation type="submission" date="2014-09" db="EMBL/GenBank/DDBJ databases">
        <title>A draft genome sequence for Xanthomonas axonopodis pv. vasculorum NCPPB 900.</title>
        <authorList>
            <person name="Harrison J."/>
            <person name="Studholme D.J."/>
        </authorList>
    </citation>
    <scope>NUCLEOTIDE SEQUENCE [LARGE SCALE GENOMIC DNA]</scope>
    <source>
        <strain evidence="1 2">NCPPB 900</strain>
    </source>
</reference>
<organism evidence="1 2">
    <name type="scientific">Xanthomonas axonopodis pv. vasculorum</name>
    <dbReference type="NCBI Taxonomy" id="325777"/>
    <lineage>
        <taxon>Bacteria</taxon>
        <taxon>Pseudomonadati</taxon>
        <taxon>Pseudomonadota</taxon>
        <taxon>Gammaproteobacteria</taxon>
        <taxon>Lysobacterales</taxon>
        <taxon>Lysobacteraceae</taxon>
        <taxon>Xanthomonas</taxon>
    </lineage>
</organism>
<sequence>MSIALVRHILYVHDVPASKAFYQTHFARAVAEEIADEWVVLAAGGIELALRRVGDAYRQRPSTPAPGPVADATHATTKLVFAITSDLPAHRAQLQHACVHVGELKRYAGFAYQMDDGRDPEGNVFQIMRLD</sequence>
<evidence type="ECO:0000313" key="2">
    <source>
        <dbReference type="Proteomes" id="UP000028012"/>
    </source>
</evidence>
<dbReference type="AlphaFoldDB" id="A0A098PTW3"/>
<name>A0A098PTW3_9XANT</name>
<dbReference type="InterPro" id="IPR029068">
    <property type="entry name" value="Glyas_Bleomycin-R_OHBP_Dase"/>
</dbReference>
<protein>
    <submittedName>
        <fullName evidence="1">Uncharacterized protein</fullName>
    </submittedName>
</protein>
<dbReference type="HOGENOM" id="CLU_158630_0_0_6"/>
<comment type="caution">
    <text evidence="1">The sequence shown here is derived from an EMBL/GenBank/DDBJ whole genome shotgun (WGS) entry which is preliminary data.</text>
</comment>
<dbReference type="GeneID" id="58001285"/>
<evidence type="ECO:0000313" key="1">
    <source>
        <dbReference type="EMBL" id="KGE50534.1"/>
    </source>
</evidence>